<keyword evidence="5 6" id="KW-0472">Membrane</keyword>
<dbReference type="InterPro" id="IPR007300">
    <property type="entry name" value="CidB/LrgB"/>
</dbReference>
<evidence type="ECO:0000256" key="3">
    <source>
        <dbReference type="ARBA" id="ARBA00022692"/>
    </source>
</evidence>
<sequence length="229" mass="24270">MNNIIIAVPAIIGTILIYIFSIKIHKRYNYPFTLPILIATCLIILILLLTNVPYDTYMSGGNWISELLGPAVVALAYPLYKERMVLKNLLIPILSGTLVGSLFGVVTGVLLTKGFGFDAEIIYTISSKSVTTPVSMAITESLGGIVPLAAVFVMIAGISGGVLSKYVFTFIGIHHHLSKGIALGSSSHAIGTATALESSDLEGSISSIAMIISAMAVSVMTPWLLTILI</sequence>
<comment type="subcellular location">
    <subcellularLocation>
        <location evidence="1">Cell membrane</location>
        <topology evidence="1">Multi-pass membrane protein</topology>
    </subcellularLocation>
</comment>
<keyword evidence="8" id="KW-1185">Reference proteome</keyword>
<dbReference type="PANTHER" id="PTHR30249">
    <property type="entry name" value="PUTATIVE SEROTONIN TRANSPORTER"/>
    <property type="match status" value="1"/>
</dbReference>
<dbReference type="EMBL" id="RCHR01000005">
    <property type="protein sequence ID" value="RLL42730.1"/>
    <property type="molecule type" value="Genomic_DNA"/>
</dbReference>
<dbReference type="AlphaFoldDB" id="A0A498D5Q0"/>
<evidence type="ECO:0000256" key="5">
    <source>
        <dbReference type="ARBA" id="ARBA00023136"/>
    </source>
</evidence>
<evidence type="ECO:0000256" key="4">
    <source>
        <dbReference type="ARBA" id="ARBA00022989"/>
    </source>
</evidence>
<feature type="transmembrane region" description="Helical" evidence="6">
    <location>
        <begin position="6"/>
        <end position="22"/>
    </location>
</feature>
<dbReference type="GO" id="GO:0005886">
    <property type="term" value="C:plasma membrane"/>
    <property type="evidence" value="ECO:0007669"/>
    <property type="project" value="UniProtKB-SubCell"/>
</dbReference>
<evidence type="ECO:0000313" key="7">
    <source>
        <dbReference type="EMBL" id="RLL42730.1"/>
    </source>
</evidence>
<accession>A0A498D5Q0</accession>
<feature type="transmembrane region" description="Helical" evidence="6">
    <location>
        <begin position="208"/>
        <end position="228"/>
    </location>
</feature>
<feature type="transmembrane region" description="Helical" evidence="6">
    <location>
        <begin position="89"/>
        <end position="111"/>
    </location>
</feature>
<evidence type="ECO:0000256" key="1">
    <source>
        <dbReference type="ARBA" id="ARBA00004651"/>
    </source>
</evidence>
<reference evidence="7 8" key="1">
    <citation type="submission" date="2018-10" db="EMBL/GenBank/DDBJ databases">
        <title>Oceanobacillus sp. YLB-02 draft genome.</title>
        <authorList>
            <person name="Yu L."/>
        </authorList>
    </citation>
    <scope>NUCLEOTIDE SEQUENCE [LARGE SCALE GENOMIC DNA]</scope>
    <source>
        <strain evidence="7 8">YLB-02</strain>
    </source>
</reference>
<gene>
    <name evidence="7" type="ORF">D8M04_14340</name>
</gene>
<dbReference type="RefSeq" id="WP_121524097.1">
    <property type="nucleotide sequence ID" value="NZ_RCHR01000005.1"/>
</dbReference>
<keyword evidence="2" id="KW-1003">Cell membrane</keyword>
<dbReference type="Proteomes" id="UP000270219">
    <property type="component" value="Unassembled WGS sequence"/>
</dbReference>
<name>A0A498D5Q0_9BACI</name>
<evidence type="ECO:0000256" key="6">
    <source>
        <dbReference type="SAM" id="Phobius"/>
    </source>
</evidence>
<keyword evidence="4 6" id="KW-1133">Transmembrane helix</keyword>
<comment type="caution">
    <text evidence="7">The sequence shown here is derived from an EMBL/GenBank/DDBJ whole genome shotgun (WGS) entry which is preliminary data.</text>
</comment>
<evidence type="ECO:0000256" key="2">
    <source>
        <dbReference type="ARBA" id="ARBA00022475"/>
    </source>
</evidence>
<proteinExistence type="predicted"/>
<dbReference type="OrthoDB" id="9811701at2"/>
<protein>
    <submittedName>
        <fullName evidence="7">LrgB family protein</fullName>
    </submittedName>
</protein>
<feature type="transmembrane region" description="Helical" evidence="6">
    <location>
        <begin position="145"/>
        <end position="168"/>
    </location>
</feature>
<evidence type="ECO:0000313" key="8">
    <source>
        <dbReference type="Proteomes" id="UP000270219"/>
    </source>
</evidence>
<dbReference type="PANTHER" id="PTHR30249:SF17">
    <property type="entry name" value="HOLIN-LIKE PROTEIN CIDB"/>
    <property type="match status" value="1"/>
</dbReference>
<organism evidence="7 8">
    <name type="scientific">Oceanobacillus piezotolerans</name>
    <dbReference type="NCBI Taxonomy" id="2448030"/>
    <lineage>
        <taxon>Bacteria</taxon>
        <taxon>Bacillati</taxon>
        <taxon>Bacillota</taxon>
        <taxon>Bacilli</taxon>
        <taxon>Bacillales</taxon>
        <taxon>Bacillaceae</taxon>
        <taxon>Oceanobacillus</taxon>
    </lineage>
</organism>
<keyword evidence="3 6" id="KW-0812">Transmembrane</keyword>
<dbReference type="Pfam" id="PF04172">
    <property type="entry name" value="LrgB"/>
    <property type="match status" value="1"/>
</dbReference>
<feature type="transmembrane region" description="Helical" evidence="6">
    <location>
        <begin position="34"/>
        <end position="54"/>
    </location>
</feature>